<name>A0A0A9GKT0_ARUDO</name>
<protein>
    <submittedName>
        <fullName evidence="1">Uncharacterized protein</fullName>
    </submittedName>
</protein>
<sequence length="34" mass="3991">MTWTCHVEYFVYSLKEDMDGITVHQAEECDISLP</sequence>
<dbReference type="EMBL" id="GBRH01174775">
    <property type="protein sequence ID" value="JAE23121.1"/>
    <property type="molecule type" value="Transcribed_RNA"/>
</dbReference>
<evidence type="ECO:0000313" key="1">
    <source>
        <dbReference type="EMBL" id="JAE23121.1"/>
    </source>
</evidence>
<reference evidence="1" key="1">
    <citation type="submission" date="2014-09" db="EMBL/GenBank/DDBJ databases">
        <authorList>
            <person name="Magalhaes I.L.F."/>
            <person name="Oliveira U."/>
            <person name="Santos F.R."/>
            <person name="Vidigal T.H.D.A."/>
            <person name="Brescovit A.D."/>
            <person name="Santos A.J."/>
        </authorList>
    </citation>
    <scope>NUCLEOTIDE SEQUENCE</scope>
    <source>
        <tissue evidence="1">Shoot tissue taken approximately 20 cm above the soil surface</tissue>
    </source>
</reference>
<accession>A0A0A9GKT0</accession>
<proteinExistence type="predicted"/>
<organism evidence="1">
    <name type="scientific">Arundo donax</name>
    <name type="common">Giant reed</name>
    <name type="synonym">Donax arundinaceus</name>
    <dbReference type="NCBI Taxonomy" id="35708"/>
    <lineage>
        <taxon>Eukaryota</taxon>
        <taxon>Viridiplantae</taxon>
        <taxon>Streptophyta</taxon>
        <taxon>Embryophyta</taxon>
        <taxon>Tracheophyta</taxon>
        <taxon>Spermatophyta</taxon>
        <taxon>Magnoliopsida</taxon>
        <taxon>Liliopsida</taxon>
        <taxon>Poales</taxon>
        <taxon>Poaceae</taxon>
        <taxon>PACMAD clade</taxon>
        <taxon>Arundinoideae</taxon>
        <taxon>Arundineae</taxon>
        <taxon>Arundo</taxon>
    </lineage>
</organism>
<reference evidence="1" key="2">
    <citation type="journal article" date="2015" name="Data Brief">
        <title>Shoot transcriptome of the giant reed, Arundo donax.</title>
        <authorList>
            <person name="Barrero R.A."/>
            <person name="Guerrero F.D."/>
            <person name="Moolhuijzen P."/>
            <person name="Goolsby J.A."/>
            <person name="Tidwell J."/>
            <person name="Bellgard S.E."/>
            <person name="Bellgard M.I."/>
        </authorList>
    </citation>
    <scope>NUCLEOTIDE SEQUENCE</scope>
    <source>
        <tissue evidence="1">Shoot tissue taken approximately 20 cm above the soil surface</tissue>
    </source>
</reference>
<dbReference type="AlphaFoldDB" id="A0A0A9GKT0"/>